<dbReference type="AlphaFoldDB" id="A0A3A8GKU1"/>
<proteinExistence type="predicted"/>
<gene>
    <name evidence="2" type="ORF">D7V64_00860</name>
</gene>
<evidence type="ECO:0000313" key="2">
    <source>
        <dbReference type="EMBL" id="RKG55684.1"/>
    </source>
</evidence>
<dbReference type="EMBL" id="RAXZ01000001">
    <property type="protein sequence ID" value="RKG55684.1"/>
    <property type="molecule type" value="Genomic_DNA"/>
</dbReference>
<accession>A0A3A8GKU1</accession>
<protein>
    <submittedName>
        <fullName evidence="2">DUF4214 domain-containing protein</fullName>
    </submittedName>
</protein>
<dbReference type="RefSeq" id="WP_120366532.1">
    <property type="nucleotide sequence ID" value="NZ_RAXZ01000001.1"/>
</dbReference>
<reference evidence="2 3" key="1">
    <citation type="submission" date="2018-09" db="EMBL/GenBank/DDBJ databases">
        <title>The draft genome of Acinetobacter spp. strains.</title>
        <authorList>
            <person name="Qin J."/>
            <person name="Feng Y."/>
            <person name="Zong Z."/>
        </authorList>
    </citation>
    <scope>NUCLEOTIDE SEQUENCE [LARGE SCALE GENOMIC DNA]</scope>
    <source>
        <strain evidence="2 3">WCHAc060002</strain>
    </source>
</reference>
<dbReference type="Proteomes" id="UP000281084">
    <property type="component" value="Unassembled WGS sequence"/>
</dbReference>
<comment type="caution">
    <text evidence="2">The sequence shown here is derived from an EMBL/GenBank/DDBJ whole genome shotgun (WGS) entry which is preliminary data.</text>
</comment>
<evidence type="ECO:0000259" key="1">
    <source>
        <dbReference type="Pfam" id="PF13946"/>
    </source>
</evidence>
<evidence type="ECO:0000313" key="3">
    <source>
        <dbReference type="Proteomes" id="UP000281084"/>
    </source>
</evidence>
<dbReference type="Pfam" id="PF13946">
    <property type="entry name" value="DUF4214"/>
    <property type="match status" value="1"/>
</dbReference>
<dbReference type="InterPro" id="IPR025282">
    <property type="entry name" value="DUF4214"/>
</dbReference>
<sequence>MTTLINIPKMLQYWGTPFITILYRCFLNREPDPEGLKYYLGRLEQGIDRLTIIEQMLKSAETKLHFNQKDLTLIRLDVQRLKALSISGYLPVVRLFSTSMPKNQRILMNRLTELQFKLESNDIPKREHFLSTHSISFEKLKLVRNKNIKSLPLATATLNDKEQKLFNEIIKQL</sequence>
<name>A0A3A8GKU1_9GAMM</name>
<feature type="domain" description="DUF4214" evidence="1">
    <location>
        <begin position="17"/>
        <end position="66"/>
    </location>
</feature>
<organism evidence="2 3">
    <name type="scientific">Acinetobacter cumulans</name>
    <dbReference type="NCBI Taxonomy" id="2136182"/>
    <lineage>
        <taxon>Bacteria</taxon>
        <taxon>Pseudomonadati</taxon>
        <taxon>Pseudomonadota</taxon>
        <taxon>Gammaproteobacteria</taxon>
        <taxon>Moraxellales</taxon>
        <taxon>Moraxellaceae</taxon>
        <taxon>Acinetobacter</taxon>
    </lineage>
</organism>